<evidence type="ECO:0000313" key="1">
    <source>
        <dbReference type="EMBL" id="CDZ86554.1"/>
    </source>
</evidence>
<protein>
    <recommendedName>
        <fullName evidence="2">YeiA</fullName>
    </recommendedName>
</protein>
<dbReference type="GeneID" id="99708467"/>
<accession>A0A078LQE6</accession>
<dbReference type="EMBL" id="LK931337">
    <property type="protein sequence ID" value="CDZ86554.1"/>
    <property type="molecule type" value="Genomic_DNA"/>
</dbReference>
<sequence length="98" mass="10985">MSAFSFNTTYQPTGDQQKDAIAQIGIMQNRAVQANLAYQSCRDSGALFKVLHQVNNELHDLLDSLENHTPLVRKNADELIALLLLFTRQVGQSRTDLI</sequence>
<dbReference type="AlphaFoldDB" id="A0A078LQE6"/>
<proteinExistence type="predicted"/>
<dbReference type="PATRIC" id="fig|545.12.peg.4828"/>
<evidence type="ECO:0008006" key="2">
    <source>
        <dbReference type="Google" id="ProtNLM"/>
    </source>
</evidence>
<organism evidence="1">
    <name type="scientific">Citrobacter koseri</name>
    <name type="common">Citrobacter diversus</name>
    <dbReference type="NCBI Taxonomy" id="545"/>
    <lineage>
        <taxon>Bacteria</taxon>
        <taxon>Pseudomonadati</taxon>
        <taxon>Pseudomonadota</taxon>
        <taxon>Gammaproteobacteria</taxon>
        <taxon>Enterobacterales</taxon>
        <taxon>Enterobacteriaceae</taxon>
        <taxon>Citrobacter</taxon>
    </lineage>
</organism>
<name>A0A078LQE6_CITKO</name>
<gene>
    <name evidence="1" type="ORF">BN1086_04805</name>
</gene>
<dbReference type="RefSeq" id="WP_001272251.1">
    <property type="nucleotide sequence ID" value="NZ_UAVT01000002.1"/>
</dbReference>
<reference evidence="1" key="1">
    <citation type="submission" date="2014-06" db="EMBL/GenBank/DDBJ databases">
        <authorList>
            <person name="Urmite Genomes Urmite Genomes"/>
        </authorList>
    </citation>
    <scope>NUCLEOTIDE SEQUENCE</scope>
</reference>